<keyword evidence="7 8" id="KW-0998">Cell outer membrane</keyword>
<keyword evidence="4 8" id="KW-0812">Transmembrane</keyword>
<keyword evidence="13" id="KW-0675">Receptor</keyword>
<accession>A0A917YWD0</accession>
<dbReference type="InterPro" id="IPR000531">
    <property type="entry name" value="Beta-barrel_TonB"/>
</dbReference>
<dbReference type="Pfam" id="PF07715">
    <property type="entry name" value="Plug"/>
    <property type="match status" value="1"/>
</dbReference>
<dbReference type="NCBIfam" id="TIGR01782">
    <property type="entry name" value="TonB-Xanth-Caul"/>
    <property type="match status" value="1"/>
</dbReference>
<dbReference type="InterPro" id="IPR037066">
    <property type="entry name" value="Plug_dom_sf"/>
</dbReference>
<dbReference type="AlphaFoldDB" id="A0A917YWD0"/>
<dbReference type="InterPro" id="IPR036942">
    <property type="entry name" value="Beta-barrel_TonB_sf"/>
</dbReference>
<organism evidence="13 14">
    <name type="scientific">Bowmanella pacifica</name>
    <dbReference type="NCBI Taxonomy" id="502051"/>
    <lineage>
        <taxon>Bacteria</taxon>
        <taxon>Pseudomonadati</taxon>
        <taxon>Pseudomonadota</taxon>
        <taxon>Gammaproteobacteria</taxon>
        <taxon>Alteromonadales</taxon>
        <taxon>Alteromonadaceae</taxon>
        <taxon>Bowmanella</taxon>
    </lineage>
</organism>
<gene>
    <name evidence="13" type="primary">cirA</name>
    <name evidence="13" type="ORF">GCM10010982_16400</name>
</gene>
<feature type="domain" description="TonB-dependent receptor-like beta-barrel" evidence="11">
    <location>
        <begin position="454"/>
        <end position="964"/>
    </location>
</feature>
<evidence type="ECO:0000256" key="9">
    <source>
        <dbReference type="RuleBase" id="RU003357"/>
    </source>
</evidence>
<evidence type="ECO:0000256" key="3">
    <source>
        <dbReference type="ARBA" id="ARBA00022452"/>
    </source>
</evidence>
<dbReference type="InterPro" id="IPR010104">
    <property type="entry name" value="TonB_rcpt_bac"/>
</dbReference>
<feature type="domain" description="TonB-dependent receptor plug" evidence="12">
    <location>
        <begin position="69"/>
        <end position="173"/>
    </location>
</feature>
<dbReference type="SUPFAM" id="SSF56935">
    <property type="entry name" value="Porins"/>
    <property type="match status" value="1"/>
</dbReference>
<feature type="signal peptide" evidence="10">
    <location>
        <begin position="1"/>
        <end position="36"/>
    </location>
</feature>
<feature type="chain" id="PRO_5037755310" evidence="10">
    <location>
        <begin position="37"/>
        <end position="999"/>
    </location>
</feature>
<evidence type="ECO:0000256" key="2">
    <source>
        <dbReference type="ARBA" id="ARBA00022448"/>
    </source>
</evidence>
<comment type="similarity">
    <text evidence="8 9">Belongs to the TonB-dependent receptor family.</text>
</comment>
<dbReference type="Gene3D" id="2.40.170.20">
    <property type="entry name" value="TonB-dependent receptor, beta-barrel domain"/>
    <property type="match status" value="1"/>
</dbReference>
<proteinExistence type="inferred from homology"/>
<dbReference type="PROSITE" id="PS52016">
    <property type="entry name" value="TONB_DEPENDENT_REC_3"/>
    <property type="match status" value="1"/>
</dbReference>
<comment type="subcellular location">
    <subcellularLocation>
        <location evidence="1 8">Cell outer membrane</location>
        <topology evidence="1 8">Multi-pass membrane protein</topology>
    </subcellularLocation>
</comment>
<evidence type="ECO:0000256" key="5">
    <source>
        <dbReference type="ARBA" id="ARBA00023077"/>
    </source>
</evidence>
<sequence length="999" mass="111425">MQNLQQSQKGKAGLNKSFMRSLLCLSVAAACSQANAQQSEGFQSVEEGMEVVEVRGIRASMAESLAVKRMSNAVVEAITAEDIGKFPDKNIADSLQRVPGIIIQRDGGEGATVSIRGLNSDLTLTQLNGNFIASSPGKPSRSFDYKLLPSSMIGRVEVFKTPEARLDEGGVGGSVILHSRKPLEMDANSGIINIESTYADVTEDHEPQFAGLYSWKNEDETFGILAGYTKQDRTNRTLSGDMYYSMYTADPEDRANGTAQALDANGNPVDDAYYWNTVTDASGKQYEGYWLPRGLRTGVVKEDREREGIQISSQWRPTDRIELGVNYFGFTLGQNRTMSYVDMPEWHYRPDRLVGMTVDETDSIITGADFSATASGNEVALEFPWYRGGYQRIENSSDTVDLNFNYLGDSFSAKFVVGNTKAEGGPTEDWKVAYKSHRSEARLDANGNVMTDANGNTLYNHNNASQTAGWSLTNDTISMYLDPDTLTNIQNGLGGTPDRGSISSGWEQSELEETYAQLDLDFDVDWGPVNRLRTGLKYRNTELERFTGDTLWWTPGLSPDEVANLEEGDTYDNDTNGPGVPAFKDVINDNPEDNIIGGFNINLMPTINWDKYREIVRSNYQDYYWEKQIYDYSIEEDITAAYVQADFDHNSLRGNLGLRYVRTERATLSNEINEYFLDYYDDVTGEELPEDVRQYEVINPVTVEKTETHLLPSLNLVWDASDNLVVRAAAAKTIARPDYFELGREEALAYTSEKWAEDRGEFGDTEGFEGRGGNKNLDSFESVQFDLSVEYYYGEGSALGMALFHKDIDNFIVPMQISYSRYFDGEPGVVEAGDITISPYNTWANGSNAKSKGVEVFFQHNFDSGFGVYGNYTYNDTNQADVSFNGQKIGESVLVGSAEYQYNLSAFYENDSFSVRASYNKRGDVVLGKVNGLDEIQDAYDQVDLNASYSINEALSLQASVINLTESESKSYLGDDSKARLYNASYAGRRFYVGLNYNF</sequence>
<dbReference type="Gene3D" id="2.170.130.10">
    <property type="entry name" value="TonB-dependent receptor, plug domain"/>
    <property type="match status" value="1"/>
</dbReference>
<dbReference type="EMBL" id="BMLS01000002">
    <property type="protein sequence ID" value="GGO68152.1"/>
    <property type="molecule type" value="Genomic_DNA"/>
</dbReference>
<dbReference type="Proteomes" id="UP000606935">
    <property type="component" value="Unassembled WGS sequence"/>
</dbReference>
<evidence type="ECO:0000256" key="8">
    <source>
        <dbReference type="PROSITE-ProRule" id="PRU01360"/>
    </source>
</evidence>
<name>A0A917YWD0_9ALTE</name>
<evidence type="ECO:0000259" key="11">
    <source>
        <dbReference type="Pfam" id="PF00593"/>
    </source>
</evidence>
<dbReference type="CDD" id="cd01347">
    <property type="entry name" value="ligand_gated_channel"/>
    <property type="match status" value="1"/>
</dbReference>
<comment type="caution">
    <text evidence="13">The sequence shown here is derived from an EMBL/GenBank/DDBJ whole genome shotgun (WGS) entry which is preliminary data.</text>
</comment>
<protein>
    <submittedName>
        <fullName evidence="13">TonB-dependent receptor</fullName>
    </submittedName>
</protein>
<reference evidence="13" key="1">
    <citation type="journal article" date="2014" name="Int. J. Syst. Evol. Microbiol.">
        <title>Complete genome sequence of Corynebacterium casei LMG S-19264T (=DSM 44701T), isolated from a smear-ripened cheese.</title>
        <authorList>
            <consortium name="US DOE Joint Genome Institute (JGI-PGF)"/>
            <person name="Walter F."/>
            <person name="Albersmeier A."/>
            <person name="Kalinowski J."/>
            <person name="Ruckert C."/>
        </authorList>
    </citation>
    <scope>NUCLEOTIDE SEQUENCE</scope>
    <source>
        <strain evidence="13">CGMCC 1.7086</strain>
    </source>
</reference>
<evidence type="ECO:0000256" key="7">
    <source>
        <dbReference type="ARBA" id="ARBA00023237"/>
    </source>
</evidence>
<evidence type="ECO:0000256" key="10">
    <source>
        <dbReference type="SAM" id="SignalP"/>
    </source>
</evidence>
<evidence type="ECO:0000259" key="12">
    <source>
        <dbReference type="Pfam" id="PF07715"/>
    </source>
</evidence>
<dbReference type="PANTHER" id="PTHR40980:SF3">
    <property type="entry name" value="TONB-DEPENDENT RECEPTOR-LIKE BETA-BARREL DOMAIN-CONTAINING PROTEIN"/>
    <property type="match status" value="1"/>
</dbReference>
<keyword evidence="5 9" id="KW-0798">TonB box</keyword>
<keyword evidence="6 8" id="KW-0472">Membrane</keyword>
<dbReference type="InterPro" id="IPR039426">
    <property type="entry name" value="TonB-dep_rcpt-like"/>
</dbReference>
<keyword evidence="2 8" id="KW-0813">Transport</keyword>
<reference evidence="13" key="2">
    <citation type="submission" date="2020-09" db="EMBL/GenBank/DDBJ databases">
        <authorList>
            <person name="Sun Q."/>
            <person name="Zhou Y."/>
        </authorList>
    </citation>
    <scope>NUCLEOTIDE SEQUENCE</scope>
    <source>
        <strain evidence="13">CGMCC 1.7086</strain>
    </source>
</reference>
<evidence type="ECO:0000256" key="6">
    <source>
        <dbReference type="ARBA" id="ARBA00023136"/>
    </source>
</evidence>
<keyword evidence="10" id="KW-0732">Signal</keyword>
<dbReference type="GO" id="GO:0009279">
    <property type="term" value="C:cell outer membrane"/>
    <property type="evidence" value="ECO:0007669"/>
    <property type="project" value="UniProtKB-SubCell"/>
</dbReference>
<dbReference type="Pfam" id="PF00593">
    <property type="entry name" value="TonB_dep_Rec_b-barrel"/>
    <property type="match status" value="1"/>
</dbReference>
<dbReference type="RefSeq" id="WP_188693047.1">
    <property type="nucleotide sequence ID" value="NZ_BMLS01000002.1"/>
</dbReference>
<evidence type="ECO:0000256" key="4">
    <source>
        <dbReference type="ARBA" id="ARBA00022692"/>
    </source>
</evidence>
<evidence type="ECO:0000313" key="13">
    <source>
        <dbReference type="EMBL" id="GGO68152.1"/>
    </source>
</evidence>
<keyword evidence="14" id="KW-1185">Reference proteome</keyword>
<keyword evidence="3 8" id="KW-1134">Transmembrane beta strand</keyword>
<evidence type="ECO:0000313" key="14">
    <source>
        <dbReference type="Proteomes" id="UP000606935"/>
    </source>
</evidence>
<evidence type="ECO:0000256" key="1">
    <source>
        <dbReference type="ARBA" id="ARBA00004571"/>
    </source>
</evidence>
<dbReference type="PANTHER" id="PTHR40980">
    <property type="entry name" value="PLUG DOMAIN-CONTAINING PROTEIN"/>
    <property type="match status" value="1"/>
</dbReference>
<dbReference type="InterPro" id="IPR012910">
    <property type="entry name" value="Plug_dom"/>
</dbReference>